<dbReference type="Pfam" id="PF07694">
    <property type="entry name" value="5TM-5TMR_LYT"/>
    <property type="match status" value="1"/>
</dbReference>
<evidence type="ECO:0000256" key="2">
    <source>
        <dbReference type="ARBA" id="ARBA00004651"/>
    </source>
</evidence>
<evidence type="ECO:0000256" key="12">
    <source>
        <dbReference type="ARBA" id="ARBA00023012"/>
    </source>
</evidence>
<accession>A0ABY9VM60</accession>
<dbReference type="GO" id="GO:0005524">
    <property type="term" value="F:ATP binding"/>
    <property type="evidence" value="ECO:0007669"/>
    <property type="project" value="UniProtKB-KW"/>
</dbReference>
<dbReference type="Gene3D" id="1.10.287.130">
    <property type="match status" value="1"/>
</dbReference>
<evidence type="ECO:0000256" key="8">
    <source>
        <dbReference type="ARBA" id="ARBA00022741"/>
    </source>
</evidence>
<evidence type="ECO:0000256" key="7">
    <source>
        <dbReference type="ARBA" id="ARBA00022692"/>
    </source>
</evidence>
<evidence type="ECO:0000256" key="3">
    <source>
        <dbReference type="ARBA" id="ARBA00012438"/>
    </source>
</evidence>
<feature type="transmembrane region" description="Helical" evidence="14">
    <location>
        <begin position="161"/>
        <end position="182"/>
    </location>
</feature>
<dbReference type="InterPro" id="IPR036890">
    <property type="entry name" value="HATPase_C_sf"/>
</dbReference>
<dbReference type="EMBL" id="CP134494">
    <property type="protein sequence ID" value="WNF23932.1"/>
    <property type="molecule type" value="Genomic_DNA"/>
</dbReference>
<dbReference type="SUPFAM" id="SSF55874">
    <property type="entry name" value="ATPase domain of HSP90 chaperone/DNA topoisomerase II/histidine kinase"/>
    <property type="match status" value="1"/>
</dbReference>
<dbReference type="SUPFAM" id="SSF47384">
    <property type="entry name" value="Homodimeric domain of signal transducing histidine kinase"/>
    <property type="match status" value="1"/>
</dbReference>
<dbReference type="Pfam" id="PF02518">
    <property type="entry name" value="HATPase_c"/>
    <property type="match status" value="1"/>
</dbReference>
<evidence type="ECO:0000256" key="10">
    <source>
        <dbReference type="ARBA" id="ARBA00022840"/>
    </source>
</evidence>
<keyword evidence="10 16" id="KW-0067">ATP-binding</keyword>
<keyword evidence="8" id="KW-0547">Nucleotide-binding</keyword>
<evidence type="ECO:0000256" key="9">
    <source>
        <dbReference type="ARBA" id="ARBA00022777"/>
    </source>
</evidence>
<keyword evidence="7 14" id="KW-0812">Transmembrane</keyword>
<dbReference type="RefSeq" id="WP_311074472.1">
    <property type="nucleotide sequence ID" value="NZ_CP134494.1"/>
</dbReference>
<feature type="transmembrane region" description="Helical" evidence="14">
    <location>
        <begin position="102"/>
        <end position="121"/>
    </location>
</feature>
<keyword evidence="13 14" id="KW-0472">Membrane</keyword>
<proteinExistence type="predicted"/>
<evidence type="ECO:0000313" key="16">
    <source>
        <dbReference type="EMBL" id="WNF23932.1"/>
    </source>
</evidence>
<dbReference type="PROSITE" id="PS50109">
    <property type="entry name" value="HIS_KIN"/>
    <property type="match status" value="1"/>
</dbReference>
<evidence type="ECO:0000256" key="13">
    <source>
        <dbReference type="ARBA" id="ARBA00023136"/>
    </source>
</evidence>
<name>A0ABY9VM60_9BACI</name>
<dbReference type="PANTHER" id="PTHR43065">
    <property type="entry name" value="SENSOR HISTIDINE KINASE"/>
    <property type="match status" value="1"/>
</dbReference>
<keyword evidence="11 14" id="KW-1133">Transmembrane helix</keyword>
<evidence type="ECO:0000256" key="14">
    <source>
        <dbReference type="SAM" id="Phobius"/>
    </source>
</evidence>
<keyword evidence="4" id="KW-1003">Cell membrane</keyword>
<feature type="transmembrane region" description="Helical" evidence="14">
    <location>
        <begin position="133"/>
        <end position="155"/>
    </location>
</feature>
<dbReference type="Proteomes" id="UP001303324">
    <property type="component" value="Chromosome"/>
</dbReference>
<protein>
    <recommendedName>
        <fullName evidence="3">histidine kinase</fullName>
        <ecNumber evidence="3">2.7.13.3</ecNumber>
    </recommendedName>
</protein>
<keyword evidence="6" id="KW-0808">Transferase</keyword>
<feature type="transmembrane region" description="Helical" evidence="14">
    <location>
        <begin position="70"/>
        <end position="96"/>
    </location>
</feature>
<dbReference type="InterPro" id="IPR005467">
    <property type="entry name" value="His_kinase_dom"/>
</dbReference>
<gene>
    <name evidence="16" type="ORF">RH061_05425</name>
</gene>
<evidence type="ECO:0000256" key="11">
    <source>
        <dbReference type="ARBA" id="ARBA00022989"/>
    </source>
</evidence>
<sequence>MDQLTILVLNLIFILFSTFVFQYILINKYTNLYRKHAKLFVIVLGGIQILFCMSFTVIGSADFIFDLRLIPVVVGGLYGGPVVSILLFIIVAAARIPFGGNGVWINFFNMLTITILTIYLSGKFRSFPLSRKLYTVVAIALSYTVLIFLMKAAVFDDLSKFQFMLLYGLALSGGIFIVTYYIEIMRQNQLLHKAVLKSDKIEVVSQLAASVSHEVRNPLTVTRGFLQMLKDPSIDEEKRLYYLNTAIDELDRAETIIKDYLNFAKPQSNKASLISVKEEVEKALELILPYANHFSVNIKKDLMAGMNISGETVKFHQCILNIIKNGIEAMPNGGDLVISCREMANNHVSITIEDTGCGMSPQQLAKIGEPYFSTKAEKGTGLGMMVVNNIIQEMGGTMDVKSKLNEGTIFKITLPLYDTEKRET</sequence>
<comment type="catalytic activity">
    <reaction evidence="1">
        <text>ATP + protein L-histidine = ADP + protein N-phospho-L-histidine.</text>
        <dbReference type="EC" id="2.7.13.3"/>
    </reaction>
</comment>
<evidence type="ECO:0000256" key="4">
    <source>
        <dbReference type="ARBA" id="ARBA00022475"/>
    </source>
</evidence>
<dbReference type="InterPro" id="IPR003594">
    <property type="entry name" value="HATPase_dom"/>
</dbReference>
<dbReference type="PRINTS" id="PR00344">
    <property type="entry name" value="BCTRLSENSOR"/>
</dbReference>
<organism evidence="16 17">
    <name type="scientific">Mesobacillus jeotgali</name>
    <dbReference type="NCBI Taxonomy" id="129985"/>
    <lineage>
        <taxon>Bacteria</taxon>
        <taxon>Bacillati</taxon>
        <taxon>Bacillota</taxon>
        <taxon>Bacilli</taxon>
        <taxon>Bacillales</taxon>
        <taxon>Bacillaceae</taxon>
        <taxon>Mesobacillus</taxon>
    </lineage>
</organism>
<dbReference type="InterPro" id="IPR036097">
    <property type="entry name" value="HisK_dim/P_sf"/>
</dbReference>
<comment type="subcellular location">
    <subcellularLocation>
        <location evidence="2">Cell membrane</location>
        <topology evidence="2">Multi-pass membrane protein</topology>
    </subcellularLocation>
</comment>
<feature type="transmembrane region" description="Helical" evidence="14">
    <location>
        <begin position="7"/>
        <end position="25"/>
    </location>
</feature>
<dbReference type="EC" id="2.7.13.3" evidence="3"/>
<dbReference type="SMART" id="SM00387">
    <property type="entry name" value="HATPase_c"/>
    <property type="match status" value="1"/>
</dbReference>
<dbReference type="PANTHER" id="PTHR43065:SF46">
    <property type="entry name" value="C4-DICARBOXYLATE TRANSPORT SENSOR PROTEIN DCTB"/>
    <property type="match status" value="1"/>
</dbReference>
<evidence type="ECO:0000256" key="1">
    <source>
        <dbReference type="ARBA" id="ARBA00000085"/>
    </source>
</evidence>
<dbReference type="InterPro" id="IPR004358">
    <property type="entry name" value="Sig_transdc_His_kin-like_C"/>
</dbReference>
<keyword evidence="12" id="KW-0902">Two-component regulatory system</keyword>
<dbReference type="SMART" id="SM00388">
    <property type="entry name" value="HisKA"/>
    <property type="match status" value="1"/>
</dbReference>
<keyword evidence="5" id="KW-0597">Phosphoprotein</keyword>
<dbReference type="Pfam" id="PF00512">
    <property type="entry name" value="HisKA"/>
    <property type="match status" value="1"/>
</dbReference>
<dbReference type="InterPro" id="IPR011620">
    <property type="entry name" value="Sig_transdc_His_kinase_LytS_TM"/>
</dbReference>
<reference evidence="16 17" key="1">
    <citation type="submission" date="2023-09" db="EMBL/GenBank/DDBJ databases">
        <title>Microbial mechanism of fulvic acid promoting antimony reduction mineralization in rice fields.</title>
        <authorList>
            <person name="Chen G."/>
            <person name="Lan J."/>
        </authorList>
    </citation>
    <scope>NUCLEOTIDE SEQUENCE [LARGE SCALE GENOMIC DNA]</scope>
    <source>
        <strain evidence="16 17">PS1</strain>
    </source>
</reference>
<keyword evidence="17" id="KW-1185">Reference proteome</keyword>
<feature type="domain" description="Histidine kinase" evidence="15">
    <location>
        <begin position="210"/>
        <end position="418"/>
    </location>
</feature>
<evidence type="ECO:0000256" key="6">
    <source>
        <dbReference type="ARBA" id="ARBA00022679"/>
    </source>
</evidence>
<evidence type="ECO:0000256" key="5">
    <source>
        <dbReference type="ARBA" id="ARBA00022553"/>
    </source>
</evidence>
<dbReference type="CDD" id="cd00082">
    <property type="entry name" value="HisKA"/>
    <property type="match status" value="1"/>
</dbReference>
<evidence type="ECO:0000259" key="15">
    <source>
        <dbReference type="PROSITE" id="PS50109"/>
    </source>
</evidence>
<dbReference type="Gene3D" id="3.30.565.10">
    <property type="entry name" value="Histidine kinase-like ATPase, C-terminal domain"/>
    <property type="match status" value="1"/>
</dbReference>
<feature type="transmembrane region" description="Helical" evidence="14">
    <location>
        <begin position="37"/>
        <end position="58"/>
    </location>
</feature>
<keyword evidence="9" id="KW-0418">Kinase</keyword>
<evidence type="ECO:0000313" key="17">
    <source>
        <dbReference type="Proteomes" id="UP001303324"/>
    </source>
</evidence>
<dbReference type="InterPro" id="IPR003661">
    <property type="entry name" value="HisK_dim/P_dom"/>
</dbReference>